<dbReference type="InterPro" id="IPR021864">
    <property type="entry name" value="DUF3475"/>
</dbReference>
<dbReference type="AlphaFoldDB" id="A0A8T0QH87"/>
<dbReference type="Pfam" id="PF11961">
    <property type="entry name" value="DUF3475"/>
    <property type="match status" value="1"/>
</dbReference>
<dbReference type="GO" id="GO:0045927">
    <property type="term" value="P:positive regulation of growth"/>
    <property type="evidence" value="ECO:0007669"/>
    <property type="project" value="InterPro"/>
</dbReference>
<dbReference type="PANTHER" id="PTHR31730">
    <property type="entry name" value="OS01G0873900 PROTEIN"/>
    <property type="match status" value="1"/>
</dbReference>
<evidence type="ECO:0000259" key="3">
    <source>
        <dbReference type="Pfam" id="PF11961"/>
    </source>
</evidence>
<dbReference type="Pfam" id="PF05003">
    <property type="entry name" value="DUF668"/>
    <property type="match status" value="1"/>
</dbReference>
<dbReference type="PANTHER" id="PTHR31730:SF3">
    <property type="entry name" value="OS04G0433600 PROTEIN"/>
    <property type="match status" value="1"/>
</dbReference>
<sequence>MDCNSCYVLNSRRFVGIADASFEDAADGISEFSDRMSAAHKQKVKGVEETMEIAENHELAWDSNRFSFEDDDDFLLPGNSKLDVMTSGETAPSGKMELSEPRIDRSRSVGTSKAPRLGSVLGTASMAGFGKAVDILDTLGSLVTTFSPDGGFISRSKNKGCKISILAFEVANTILKGASIMQSLSEDTVTYFKRVVLPSEGVQSLVSSDMSELMRIAANDKREELKIFSQEVIRFGNRCKDPQWHNLDRYFFNLESESAPQKQLKETAKAEMQKLMTLVQRTTDLYHELHALDRFEQEYNSKLKGKDTERFEKGDNIQIVRLELKTQRSYVESLKKRSLWSKTLEEVVEKLVEIVHYLHFEINSTFGSSDGFALSAESTASCQRLGPAGLALHYANIIIQIYSIVSRSGYVPSNTREALYQGLPPRVKSALPNRLKTSLVPQELTIDDIRVQMEKSLKWLVPMAVNTTCARGFLRFSEWAKSGTDRVGRRPGQADPIETLYHADKARTEDHILDLVVWLHHLVNQSNHHLVNQSNRPATQKTTDLPLHLTKSAK</sequence>
<dbReference type="InterPro" id="IPR007700">
    <property type="entry name" value="DUF668"/>
</dbReference>
<organism evidence="4 5">
    <name type="scientific">Panicum virgatum</name>
    <name type="common">Blackwell switchgrass</name>
    <dbReference type="NCBI Taxonomy" id="38727"/>
    <lineage>
        <taxon>Eukaryota</taxon>
        <taxon>Viridiplantae</taxon>
        <taxon>Streptophyta</taxon>
        <taxon>Embryophyta</taxon>
        <taxon>Tracheophyta</taxon>
        <taxon>Spermatophyta</taxon>
        <taxon>Magnoliopsida</taxon>
        <taxon>Liliopsida</taxon>
        <taxon>Poales</taxon>
        <taxon>Poaceae</taxon>
        <taxon>PACMAD clade</taxon>
        <taxon>Panicoideae</taxon>
        <taxon>Panicodae</taxon>
        <taxon>Paniceae</taxon>
        <taxon>Panicinae</taxon>
        <taxon>Panicum</taxon>
        <taxon>Panicum sect. Hiantes</taxon>
    </lineage>
</organism>
<evidence type="ECO:0000313" key="5">
    <source>
        <dbReference type="Proteomes" id="UP000823388"/>
    </source>
</evidence>
<comment type="caution">
    <text evidence="4">The sequence shown here is derived from an EMBL/GenBank/DDBJ whole genome shotgun (WGS) entry which is preliminary data.</text>
</comment>
<accession>A0A8T0QH87</accession>
<evidence type="ECO:0000256" key="1">
    <source>
        <dbReference type="SAM" id="MobiDB-lite"/>
    </source>
</evidence>
<evidence type="ECO:0008006" key="6">
    <source>
        <dbReference type="Google" id="ProtNLM"/>
    </source>
</evidence>
<dbReference type="Proteomes" id="UP000823388">
    <property type="component" value="Chromosome 7K"/>
</dbReference>
<dbReference type="InterPro" id="IPR045021">
    <property type="entry name" value="PSI1/2/3"/>
</dbReference>
<reference evidence="4" key="1">
    <citation type="submission" date="2020-05" db="EMBL/GenBank/DDBJ databases">
        <title>WGS assembly of Panicum virgatum.</title>
        <authorList>
            <person name="Lovell J.T."/>
            <person name="Jenkins J."/>
            <person name="Shu S."/>
            <person name="Juenger T.E."/>
            <person name="Schmutz J."/>
        </authorList>
    </citation>
    <scope>NUCLEOTIDE SEQUENCE</scope>
    <source>
        <strain evidence="4">AP13</strain>
    </source>
</reference>
<feature type="region of interest" description="Disordered" evidence="1">
    <location>
        <begin position="530"/>
        <end position="554"/>
    </location>
</feature>
<protein>
    <recommendedName>
        <fullName evidence="6">DUF3475 domain-containing protein</fullName>
    </recommendedName>
</protein>
<evidence type="ECO:0000259" key="2">
    <source>
        <dbReference type="Pfam" id="PF05003"/>
    </source>
</evidence>
<keyword evidence="5" id="KW-1185">Reference proteome</keyword>
<feature type="domain" description="DUF668" evidence="2">
    <location>
        <begin position="384"/>
        <end position="468"/>
    </location>
</feature>
<feature type="compositionally biased region" description="Polar residues" evidence="1">
    <location>
        <begin position="530"/>
        <end position="543"/>
    </location>
</feature>
<proteinExistence type="predicted"/>
<gene>
    <name evidence="4" type="ORF">PVAP13_7KG158900</name>
</gene>
<dbReference type="EMBL" id="CM029049">
    <property type="protein sequence ID" value="KAG2572189.1"/>
    <property type="molecule type" value="Genomic_DNA"/>
</dbReference>
<feature type="domain" description="DUF3475" evidence="3">
    <location>
        <begin position="165"/>
        <end position="221"/>
    </location>
</feature>
<evidence type="ECO:0000313" key="4">
    <source>
        <dbReference type="EMBL" id="KAG2572189.1"/>
    </source>
</evidence>
<dbReference type="OrthoDB" id="2020544at2759"/>
<name>A0A8T0QH87_PANVG</name>